<name>A0A8S4NSN9_OWEFU</name>
<evidence type="ECO:0000256" key="1">
    <source>
        <dbReference type="ARBA" id="ARBA00037957"/>
    </source>
</evidence>
<feature type="region of interest" description="Disordered" evidence="2">
    <location>
        <begin position="836"/>
        <end position="889"/>
    </location>
</feature>
<evidence type="ECO:0000313" key="4">
    <source>
        <dbReference type="Proteomes" id="UP000749559"/>
    </source>
</evidence>
<feature type="compositionally biased region" description="Polar residues" evidence="2">
    <location>
        <begin position="1254"/>
        <end position="1279"/>
    </location>
</feature>
<comment type="caution">
    <text evidence="3">The sequence shown here is derived from an EMBL/GenBank/DDBJ whole genome shotgun (WGS) entry which is preliminary data.</text>
</comment>
<organism evidence="3 4">
    <name type="scientific">Owenia fusiformis</name>
    <name type="common">Polychaete worm</name>
    <dbReference type="NCBI Taxonomy" id="6347"/>
    <lineage>
        <taxon>Eukaryota</taxon>
        <taxon>Metazoa</taxon>
        <taxon>Spiralia</taxon>
        <taxon>Lophotrochozoa</taxon>
        <taxon>Annelida</taxon>
        <taxon>Polychaeta</taxon>
        <taxon>Sedentaria</taxon>
        <taxon>Canalipalpata</taxon>
        <taxon>Sabellida</taxon>
        <taxon>Oweniida</taxon>
        <taxon>Oweniidae</taxon>
        <taxon>Owenia</taxon>
    </lineage>
</organism>
<feature type="compositionally biased region" description="Polar residues" evidence="2">
    <location>
        <begin position="327"/>
        <end position="408"/>
    </location>
</feature>
<feature type="region of interest" description="Disordered" evidence="2">
    <location>
        <begin position="1463"/>
        <end position="1483"/>
    </location>
</feature>
<feature type="region of interest" description="Disordered" evidence="2">
    <location>
        <begin position="1077"/>
        <end position="1098"/>
    </location>
</feature>
<dbReference type="PANTHER" id="PTHR14469">
    <property type="entry name" value="SARCOMA ANTIGEN NY-SAR-23"/>
    <property type="match status" value="1"/>
</dbReference>
<feature type="compositionally biased region" description="Basic and acidic residues" evidence="2">
    <location>
        <begin position="779"/>
        <end position="789"/>
    </location>
</feature>
<accession>A0A8S4NSN9</accession>
<dbReference type="EMBL" id="CAIIXF020000005">
    <property type="protein sequence ID" value="CAH1783870.1"/>
    <property type="molecule type" value="Genomic_DNA"/>
</dbReference>
<gene>
    <name evidence="3" type="ORF">OFUS_LOCUS10150</name>
</gene>
<dbReference type="SUPFAM" id="SSF52266">
    <property type="entry name" value="SGNH hydrolase"/>
    <property type="match status" value="1"/>
</dbReference>
<dbReference type="OrthoDB" id="9975373at2759"/>
<dbReference type="Gene3D" id="3.40.50.1110">
    <property type="entry name" value="SGNH hydrolase"/>
    <property type="match status" value="1"/>
</dbReference>
<comment type="similarity">
    <text evidence="1">Belongs to the PC-esterase family.</text>
</comment>
<dbReference type="Proteomes" id="UP000749559">
    <property type="component" value="Unassembled WGS sequence"/>
</dbReference>
<evidence type="ECO:0000256" key="2">
    <source>
        <dbReference type="SAM" id="MobiDB-lite"/>
    </source>
</evidence>
<feature type="compositionally biased region" description="Polar residues" evidence="2">
    <location>
        <begin position="416"/>
        <end position="431"/>
    </location>
</feature>
<protein>
    <submittedName>
        <fullName evidence="3">Uncharacterized protein</fullName>
    </submittedName>
</protein>
<feature type="region of interest" description="Disordered" evidence="2">
    <location>
        <begin position="776"/>
        <end position="817"/>
    </location>
</feature>
<evidence type="ECO:0000313" key="3">
    <source>
        <dbReference type="EMBL" id="CAH1783870.1"/>
    </source>
</evidence>
<feature type="region of interest" description="Disordered" evidence="2">
    <location>
        <begin position="1315"/>
        <end position="1335"/>
    </location>
</feature>
<sequence>MDKVFYMTDVHANLEYSDICRLIPFNFTTQDATRVLHNKFIIIIGDSIQRMVYKDLVFLCQNNHFTPESRITKKGELSFENDELIEGGKLGLMVNEPTYREVRQYTAQNLIIRFYFITRAYSAYMETILEDLASGPQPDLILINSCLWDMTRYGVGYMEGYRTNLTALMEGLNRALQRNTLVIWATALPVSESCRGGVITPELEHRSKSLNNDVSQANLWAQKIVSHYNCRILDLNFFFRKQGFRRRGDGTHWDRVSHRHITNLLLHTVAELWVFMGRPVGYNSPHLKNGPFIRSPVKDLARLAGYHSGNIHIFDSQLREKQKQEAGLSSDSTCKPTTKPTGKLMTQTNPTTKPTGKLVTQTNPTTKPTGKLMTQTNPTTKPTGKLMTQTNPTTKPTGKLVTQTNPTAKPTGKLVTHTNPTTKSPKTVTEQNDALRKDVDRRFLIIVDKNIKEAYRTNNKAKVELLENLKLKYGQLVETGKTPSWKNPKSFRKSSVKLLTCLSPPGCCSLLRENLSDSDKASAQSIIKNIQENDKISKSLVQTVIRGKQADSIEDGSPEEHDNAIPWDIKDVIEESEFLDQVDEYLYKARENNESPKVELLEMMKIKYNLLSSWAPNRVTKFRKESKELMQLFSPPGSSHLHDPNLNHSTVQRFNSIMENILSPISAMGLPMSLDEALDQHMAVAHANNEIAKEELIDMLRLKQAYLGAESNKAALEEFQLSAIELLGYLSPPGADFFFPIDLPTSVKQMLHETMASLMDTLKPILAKQKAKTAIRVASVEKQHSKDGNNNRQVKSTKGHPSIGALNGSNERSQVGPQITTEGQAGLQESLGHTEGEYPSELKTRPTPQPHMILENTRHQRTTDTPTVQQNKDRKDILASSPQLGVPYGPSLPCMSPERNQPDSNNKEKWSPVLYETRKQLHTMEVPANFSFGHQATPLTSSVRARRKSDEVDILENPFPSSAEISNDNKSQKSFVFNSTRGVMRREFQVVQMKDTPTTCTSAQISNLQKNQQSYISSNICEIPLKSQVTTGEVNTGVNQGESPDVKSGKAPTPNHEIFKPNKSQTCCVSTTKNETSWNPSSVEVTPRKNQHVTIQGSSTPRFKTFQRSQPSSDSISKSEKHLRFPITWIKSPDAVFKPNKAMSNMSKALISPSDQIDVADENFGHPNSSITKYVIPCASISNKNGKMIACSLIGRYLKHLGKEYEQPCHERPKQEKTNGLLGRYIQRIIEAREHKQLSPDEIYPDIMKENNSNVMEMTSPNGVSELQSNRNNLNSESNTPKEDNKISLNIPIMLSSKDSDSFDEPQDRCEEIPLRSKDDMESMNPPSNEPLSAVGSLNHEVKPLPAESPSLYVATGDETSLNEEFSEISLNEAFLTMDVSSPTDIPKCSGVFFSSGVSNSAAVSKPDKTTGWSNPTAVSVINNEPITRHRHNSRSILRHPNSPSPSKRVSFDSKLHIRILPEVPPRPTSLRRPNIPMQALQL</sequence>
<reference evidence="3" key="1">
    <citation type="submission" date="2022-03" db="EMBL/GenBank/DDBJ databases">
        <authorList>
            <person name="Martin C."/>
        </authorList>
    </citation>
    <scope>NUCLEOTIDE SEQUENCE</scope>
</reference>
<dbReference type="InterPro" id="IPR036514">
    <property type="entry name" value="SGNH_hydro_sf"/>
</dbReference>
<feature type="compositionally biased region" description="Polar residues" evidence="2">
    <location>
        <begin position="807"/>
        <end position="817"/>
    </location>
</feature>
<feature type="region of interest" description="Disordered" evidence="2">
    <location>
        <begin position="1432"/>
        <end position="1451"/>
    </location>
</feature>
<feature type="region of interest" description="Disordered" evidence="2">
    <location>
        <begin position="322"/>
        <end position="431"/>
    </location>
</feature>
<proteinExistence type="inferred from homology"/>
<dbReference type="PANTHER" id="PTHR14469:SF0">
    <property type="entry name" value="FAMILY WITH SEQUENCE SIMILARITY 113"/>
    <property type="match status" value="1"/>
</dbReference>
<keyword evidence="4" id="KW-1185">Reference proteome</keyword>
<feature type="region of interest" description="Disordered" evidence="2">
    <location>
        <begin position="1254"/>
        <end position="1289"/>
    </location>
</feature>
<feature type="region of interest" description="Disordered" evidence="2">
    <location>
        <begin position="1034"/>
        <end position="1061"/>
    </location>
</feature>